<evidence type="ECO:0000313" key="2">
    <source>
        <dbReference type="Proteomes" id="UP001285263"/>
    </source>
</evidence>
<evidence type="ECO:0008006" key="3">
    <source>
        <dbReference type="Google" id="ProtNLM"/>
    </source>
</evidence>
<accession>A0ABU5DHY2</accession>
<evidence type="ECO:0000313" key="1">
    <source>
        <dbReference type="EMBL" id="MDY0745764.1"/>
    </source>
</evidence>
<comment type="caution">
    <text evidence="1">The sequence shown here is derived from an EMBL/GenBank/DDBJ whole genome shotgun (WGS) entry which is preliminary data.</text>
</comment>
<proteinExistence type="predicted"/>
<dbReference type="EMBL" id="JAXCLA010000004">
    <property type="protein sequence ID" value="MDY0745764.1"/>
    <property type="molecule type" value="Genomic_DNA"/>
</dbReference>
<dbReference type="RefSeq" id="WP_320423658.1">
    <property type="nucleotide sequence ID" value="NZ_JAXCLA010000004.1"/>
</dbReference>
<dbReference type="Proteomes" id="UP001285263">
    <property type="component" value="Unassembled WGS sequence"/>
</dbReference>
<reference evidence="1 2" key="1">
    <citation type="submission" date="2023-11" db="EMBL/GenBank/DDBJ databases">
        <title>Paucibacter sp. nov., isolated from fresh soil in Korea.</title>
        <authorList>
            <person name="Le N.T.T."/>
        </authorList>
    </citation>
    <scope>NUCLEOTIDE SEQUENCE [LARGE SCALE GENOMIC DNA]</scope>
    <source>
        <strain evidence="1 2">R3-3</strain>
    </source>
</reference>
<gene>
    <name evidence="1" type="ORF">SNE35_14685</name>
</gene>
<sequence length="58" mass="6513">MAIAPFIRQFAAFKPGWFGKAPFEPLQAWLNRIVSSELSDAVMTKLDPWPSGDVETVF</sequence>
<name>A0ABU5DHY2_9BURK</name>
<organism evidence="1 2">
    <name type="scientific">Roseateles agri</name>
    <dbReference type="NCBI Taxonomy" id="3098619"/>
    <lineage>
        <taxon>Bacteria</taxon>
        <taxon>Pseudomonadati</taxon>
        <taxon>Pseudomonadota</taxon>
        <taxon>Betaproteobacteria</taxon>
        <taxon>Burkholderiales</taxon>
        <taxon>Sphaerotilaceae</taxon>
        <taxon>Roseateles</taxon>
    </lineage>
</organism>
<keyword evidence="2" id="KW-1185">Reference proteome</keyword>
<protein>
    <recommendedName>
        <fullName evidence="3">Transposase</fullName>
    </recommendedName>
</protein>